<dbReference type="AlphaFoldDB" id="A0A7J7YX24"/>
<proteinExistence type="predicted"/>
<organism evidence="2 3">
    <name type="scientific">Pipistrellus kuhlii</name>
    <name type="common">Kuhl's pipistrelle</name>
    <dbReference type="NCBI Taxonomy" id="59472"/>
    <lineage>
        <taxon>Eukaryota</taxon>
        <taxon>Metazoa</taxon>
        <taxon>Chordata</taxon>
        <taxon>Craniata</taxon>
        <taxon>Vertebrata</taxon>
        <taxon>Euteleostomi</taxon>
        <taxon>Mammalia</taxon>
        <taxon>Eutheria</taxon>
        <taxon>Laurasiatheria</taxon>
        <taxon>Chiroptera</taxon>
        <taxon>Yangochiroptera</taxon>
        <taxon>Vespertilionidae</taxon>
        <taxon>Pipistrellus</taxon>
    </lineage>
</organism>
<keyword evidence="3" id="KW-1185">Reference proteome</keyword>
<evidence type="ECO:0000256" key="1">
    <source>
        <dbReference type="SAM" id="MobiDB-lite"/>
    </source>
</evidence>
<protein>
    <submittedName>
        <fullName evidence="2">Uncharacterized protein</fullName>
    </submittedName>
</protein>
<sequence length="182" mass="20482">MCQKQTTLFFFHLIHFSSHRGQSPLPPFRMNISIHLLRNSKGVSEPTRTLGPRLETARTPHSGRHPAHQPSEGTSLLQHNGHCYSRRPSPSPFSPFLREDRFSSTRRGVAMWELTARVPAQSGRRVSGSDKGLCPAPGAGVQLHHMQRQGRCQKHVLMLQGLKTNSHTHTHQGCSIYRPYAI</sequence>
<name>A0A7J7YX24_PIPKU</name>
<gene>
    <name evidence="2" type="ORF">mPipKuh1_009808</name>
</gene>
<feature type="region of interest" description="Disordered" evidence="1">
    <location>
        <begin position="42"/>
        <end position="73"/>
    </location>
</feature>
<accession>A0A7J7YX24</accession>
<comment type="caution">
    <text evidence="2">The sequence shown here is derived from an EMBL/GenBank/DDBJ whole genome shotgun (WGS) entry which is preliminary data.</text>
</comment>
<evidence type="ECO:0000313" key="3">
    <source>
        <dbReference type="Proteomes" id="UP000558488"/>
    </source>
</evidence>
<reference evidence="2 3" key="1">
    <citation type="journal article" date="2020" name="Nature">
        <title>Six reference-quality genomes reveal evolution of bat adaptations.</title>
        <authorList>
            <person name="Jebb D."/>
            <person name="Huang Z."/>
            <person name="Pippel M."/>
            <person name="Hughes G.M."/>
            <person name="Lavrichenko K."/>
            <person name="Devanna P."/>
            <person name="Winkler S."/>
            <person name="Jermiin L.S."/>
            <person name="Skirmuntt E.C."/>
            <person name="Katzourakis A."/>
            <person name="Burkitt-Gray L."/>
            <person name="Ray D.A."/>
            <person name="Sullivan K.A.M."/>
            <person name="Roscito J.G."/>
            <person name="Kirilenko B.M."/>
            <person name="Davalos L.M."/>
            <person name="Corthals A.P."/>
            <person name="Power M.L."/>
            <person name="Jones G."/>
            <person name="Ransome R.D."/>
            <person name="Dechmann D.K.N."/>
            <person name="Locatelli A.G."/>
            <person name="Puechmaille S.J."/>
            <person name="Fedrigo O."/>
            <person name="Jarvis E.D."/>
            <person name="Hiller M."/>
            <person name="Vernes S.C."/>
            <person name="Myers E.W."/>
            <person name="Teeling E.C."/>
        </authorList>
    </citation>
    <scope>NUCLEOTIDE SEQUENCE [LARGE SCALE GENOMIC DNA]</scope>
    <source>
        <strain evidence="2">MPipKuh1</strain>
        <tissue evidence="2">Flight muscle</tissue>
    </source>
</reference>
<evidence type="ECO:0000313" key="2">
    <source>
        <dbReference type="EMBL" id="KAF6366388.1"/>
    </source>
</evidence>
<dbReference type="EMBL" id="JACAGB010000004">
    <property type="protein sequence ID" value="KAF6366388.1"/>
    <property type="molecule type" value="Genomic_DNA"/>
</dbReference>
<dbReference type="Proteomes" id="UP000558488">
    <property type="component" value="Unassembled WGS sequence"/>
</dbReference>